<proteinExistence type="predicted"/>
<dbReference type="Proteomes" id="UP000562322">
    <property type="component" value="Unassembled WGS sequence"/>
</dbReference>
<organism evidence="4 5">
    <name type="scientific">Alectura lathami</name>
    <name type="common">Australian brush turkey</name>
    <dbReference type="NCBI Taxonomy" id="81907"/>
    <lineage>
        <taxon>Eukaryota</taxon>
        <taxon>Metazoa</taxon>
        <taxon>Chordata</taxon>
        <taxon>Craniata</taxon>
        <taxon>Vertebrata</taxon>
        <taxon>Euteleostomi</taxon>
        <taxon>Archelosauria</taxon>
        <taxon>Archosauria</taxon>
        <taxon>Dinosauria</taxon>
        <taxon>Saurischia</taxon>
        <taxon>Theropoda</taxon>
        <taxon>Coelurosauria</taxon>
        <taxon>Aves</taxon>
        <taxon>Neognathae</taxon>
        <taxon>Galloanserae</taxon>
        <taxon>Galliformes</taxon>
        <taxon>Megapodiidae</taxon>
        <taxon>Alectura</taxon>
    </lineage>
</organism>
<evidence type="ECO:0000256" key="1">
    <source>
        <dbReference type="ARBA" id="ARBA00022679"/>
    </source>
</evidence>
<sequence>MPAACDSVLEDIEDIVSAQDLKPHDRRFVRKNVFPKVRKRSSQQSPQAEDEPPPDSIIPGVQKIWIRTWGCSHNNSDGEYMAGQLAAYGYKITGNNIGK</sequence>
<gene>
    <name evidence="4" type="primary">Cdkal1_0</name>
    <name evidence="4" type="ORF">ALELAT_R14757</name>
</gene>
<accession>A0A7L0WG49</accession>
<feature type="non-terminal residue" evidence="4">
    <location>
        <position position="99"/>
    </location>
</feature>
<dbReference type="PROSITE" id="PS51449">
    <property type="entry name" value="MTTASE_N"/>
    <property type="match status" value="1"/>
</dbReference>
<dbReference type="PANTHER" id="PTHR11918">
    <property type="entry name" value="RADICAL SAM PROTEINS"/>
    <property type="match status" value="1"/>
</dbReference>
<evidence type="ECO:0000313" key="5">
    <source>
        <dbReference type="Proteomes" id="UP000562322"/>
    </source>
</evidence>
<dbReference type="GO" id="GO:0046872">
    <property type="term" value="F:metal ion binding"/>
    <property type="evidence" value="ECO:0007669"/>
    <property type="project" value="UniProtKB-KW"/>
</dbReference>
<evidence type="ECO:0000313" key="4">
    <source>
        <dbReference type="EMBL" id="NXL90563.1"/>
    </source>
</evidence>
<dbReference type="GO" id="GO:0035598">
    <property type="term" value="F:tRNA (N(6)-L-threonylcarbamoyladenosine(37)-C(2))-methylthiotransferase activity"/>
    <property type="evidence" value="ECO:0007669"/>
    <property type="project" value="TreeGrafter"/>
</dbReference>
<keyword evidence="5" id="KW-1185">Reference proteome</keyword>
<comment type="caution">
    <text evidence="4">The sequence shown here is derived from an EMBL/GenBank/DDBJ whole genome shotgun (WGS) entry which is preliminary data.</text>
</comment>
<evidence type="ECO:0000256" key="2">
    <source>
        <dbReference type="SAM" id="MobiDB-lite"/>
    </source>
</evidence>
<name>A0A7L0WG49_ALELA</name>
<dbReference type="OrthoDB" id="1730074at2759"/>
<dbReference type="GO" id="GO:0051539">
    <property type="term" value="F:4 iron, 4 sulfur cluster binding"/>
    <property type="evidence" value="ECO:0007669"/>
    <property type="project" value="UniProtKB-KW"/>
</dbReference>
<dbReference type="InterPro" id="IPR013848">
    <property type="entry name" value="Methylthiotransferase_N"/>
</dbReference>
<protein>
    <submittedName>
        <fullName evidence="4">CDKAL methylthiotransferase</fullName>
    </submittedName>
</protein>
<dbReference type="PANTHER" id="PTHR11918:SF45">
    <property type="entry name" value="THREONYLCARBAMOYLADENOSINE TRNA METHYLTHIOTRANSFERASE"/>
    <property type="match status" value="1"/>
</dbReference>
<evidence type="ECO:0000259" key="3">
    <source>
        <dbReference type="PROSITE" id="PS51449"/>
    </source>
</evidence>
<dbReference type="InterPro" id="IPR038135">
    <property type="entry name" value="Methylthiotransferase_N_sf"/>
</dbReference>
<reference evidence="4 5" key="1">
    <citation type="submission" date="2019-09" db="EMBL/GenBank/DDBJ databases">
        <title>Bird 10,000 Genomes (B10K) Project - Family phase.</title>
        <authorList>
            <person name="Zhang G."/>
        </authorList>
    </citation>
    <scope>NUCLEOTIDE SEQUENCE [LARGE SCALE GENOMIC DNA]</scope>
    <source>
        <strain evidence="4">B10K-DU-001-39</strain>
        <tissue evidence="4">Muscle</tissue>
    </source>
</reference>
<dbReference type="Gene3D" id="3.40.50.12160">
    <property type="entry name" value="Methylthiotransferase, N-terminal domain"/>
    <property type="match status" value="1"/>
</dbReference>
<dbReference type="EMBL" id="VXAV01007171">
    <property type="protein sequence ID" value="NXL90563.1"/>
    <property type="molecule type" value="Genomic_DNA"/>
</dbReference>
<feature type="region of interest" description="Disordered" evidence="2">
    <location>
        <begin position="32"/>
        <end position="57"/>
    </location>
</feature>
<feature type="non-terminal residue" evidence="4">
    <location>
        <position position="1"/>
    </location>
</feature>
<dbReference type="AlphaFoldDB" id="A0A7L0WG49"/>
<dbReference type="FunFam" id="3.40.50.12160:FF:000011">
    <property type="entry name" value="CDK5 regulatory subunit associated protein 1-like 1"/>
    <property type="match status" value="1"/>
</dbReference>
<dbReference type="GO" id="GO:0005783">
    <property type="term" value="C:endoplasmic reticulum"/>
    <property type="evidence" value="ECO:0007669"/>
    <property type="project" value="TreeGrafter"/>
</dbReference>
<feature type="domain" description="MTTase N-terminal" evidence="3">
    <location>
        <begin position="62"/>
        <end position="99"/>
    </location>
</feature>
<keyword evidence="1 4" id="KW-0808">Transferase</keyword>